<organism evidence="2 3">
    <name type="scientific">Erysiphe pulchra</name>
    <dbReference type="NCBI Taxonomy" id="225359"/>
    <lineage>
        <taxon>Eukaryota</taxon>
        <taxon>Fungi</taxon>
        <taxon>Dikarya</taxon>
        <taxon>Ascomycota</taxon>
        <taxon>Pezizomycotina</taxon>
        <taxon>Leotiomycetes</taxon>
        <taxon>Erysiphales</taxon>
        <taxon>Erysiphaceae</taxon>
        <taxon>Erysiphe</taxon>
    </lineage>
</organism>
<name>A0A2S4PK66_9PEZI</name>
<gene>
    <name evidence="2" type="ORF">EPUL_005857</name>
</gene>
<proteinExistence type="predicted"/>
<accession>A0A2S4PK66</accession>
<evidence type="ECO:0000313" key="3">
    <source>
        <dbReference type="Proteomes" id="UP000237438"/>
    </source>
</evidence>
<dbReference type="Proteomes" id="UP000237438">
    <property type="component" value="Unassembled WGS sequence"/>
</dbReference>
<feature type="non-terminal residue" evidence="2">
    <location>
        <position position="298"/>
    </location>
</feature>
<keyword evidence="3" id="KW-1185">Reference proteome</keyword>
<dbReference type="AlphaFoldDB" id="A0A2S4PK66"/>
<comment type="caution">
    <text evidence="2">The sequence shown here is derived from an EMBL/GenBank/DDBJ whole genome shotgun (WGS) entry which is preliminary data.</text>
</comment>
<dbReference type="OrthoDB" id="3599493at2759"/>
<reference evidence="2 3" key="1">
    <citation type="submission" date="2017-10" db="EMBL/GenBank/DDBJ databases">
        <title>Development of genomic resources for the powdery mildew, Erysiphe pulchra.</title>
        <authorList>
            <person name="Wadl P.A."/>
            <person name="Mack B.M."/>
            <person name="Moore G."/>
            <person name="Beltz S.B."/>
        </authorList>
    </citation>
    <scope>NUCLEOTIDE SEQUENCE [LARGE SCALE GENOMIC DNA]</scope>
    <source>
        <strain evidence="2">Cflorida</strain>
    </source>
</reference>
<sequence length="298" mass="33871">MSGKGLIICHILLGINIASETQSSCFVLVEKLQYQGSCLLGAKYATFANSRWFAADTKENFRHTLARIDPHESAVDDMTKVLAQLTANSPFSGSMERKVFGDPQLLVNELSTLKLDEIEEDDIRELDRCRISNKESTNGNRSEIRLQEPTFISSIRSPFSSDIFKLLSRFGPEAPSFWNDRGSEILCRAREKSVITTGGKRKMGEADLYMNMPSKIMIISKPLLIAVKDLEKVVEKGKVKMDINERAGRYRHVSIEHYETKRKLWKELVILYSSSDKKKKIDDRKNNDSNVDLDELCP</sequence>
<evidence type="ECO:0000256" key="1">
    <source>
        <dbReference type="SAM" id="SignalP"/>
    </source>
</evidence>
<feature type="signal peptide" evidence="1">
    <location>
        <begin position="1"/>
        <end position="23"/>
    </location>
</feature>
<evidence type="ECO:0000313" key="2">
    <source>
        <dbReference type="EMBL" id="POS82428.1"/>
    </source>
</evidence>
<keyword evidence="1" id="KW-0732">Signal</keyword>
<protein>
    <submittedName>
        <fullName evidence="2">Uncharacterized protein</fullName>
    </submittedName>
</protein>
<dbReference type="EMBL" id="PEDP01002868">
    <property type="protein sequence ID" value="POS82428.1"/>
    <property type="molecule type" value="Genomic_DNA"/>
</dbReference>
<feature type="chain" id="PRO_5015726518" evidence="1">
    <location>
        <begin position="24"/>
        <end position="298"/>
    </location>
</feature>